<organism evidence="1">
    <name type="scientific">Tanacetum cinerariifolium</name>
    <name type="common">Dalmatian daisy</name>
    <name type="synonym">Chrysanthemum cinerariifolium</name>
    <dbReference type="NCBI Taxonomy" id="118510"/>
    <lineage>
        <taxon>Eukaryota</taxon>
        <taxon>Viridiplantae</taxon>
        <taxon>Streptophyta</taxon>
        <taxon>Embryophyta</taxon>
        <taxon>Tracheophyta</taxon>
        <taxon>Spermatophyta</taxon>
        <taxon>Magnoliopsida</taxon>
        <taxon>eudicotyledons</taxon>
        <taxon>Gunneridae</taxon>
        <taxon>Pentapetalae</taxon>
        <taxon>asterids</taxon>
        <taxon>campanulids</taxon>
        <taxon>Asterales</taxon>
        <taxon>Asteraceae</taxon>
        <taxon>Asteroideae</taxon>
        <taxon>Anthemideae</taxon>
        <taxon>Anthemidinae</taxon>
        <taxon>Tanacetum</taxon>
    </lineage>
</organism>
<comment type="caution">
    <text evidence="1">The sequence shown here is derived from an EMBL/GenBank/DDBJ whole genome shotgun (WGS) entry which is preliminary data.</text>
</comment>
<gene>
    <name evidence="1" type="ORF">Tci_864517</name>
    <name evidence="2" type="ORF">Tci_864554</name>
</gene>
<protein>
    <submittedName>
        <fullName evidence="1">Uncharacterized protein</fullName>
    </submittedName>
</protein>
<feature type="non-terminal residue" evidence="1">
    <location>
        <position position="1"/>
    </location>
</feature>
<dbReference type="AlphaFoldDB" id="A0A699S5I7"/>
<reference evidence="1" key="1">
    <citation type="journal article" date="2019" name="Sci. Rep.">
        <title>Draft genome of Tanacetum cinerariifolium, the natural source of mosquito coil.</title>
        <authorList>
            <person name="Yamashiro T."/>
            <person name="Shiraishi A."/>
            <person name="Satake H."/>
            <person name="Nakayama K."/>
        </authorList>
    </citation>
    <scope>NUCLEOTIDE SEQUENCE</scope>
</reference>
<dbReference type="EMBL" id="BKCJ011138319">
    <property type="protein sequence ID" value="GFC92584.1"/>
    <property type="molecule type" value="Genomic_DNA"/>
</dbReference>
<evidence type="ECO:0000313" key="1">
    <source>
        <dbReference type="EMBL" id="GFC92547.1"/>
    </source>
</evidence>
<accession>A0A699S5I7</accession>
<name>A0A699S5I7_TANCI</name>
<sequence length="31" mass="3541">AKWCSLFVGISEDGDGEWCMMEMDERSGRKS</sequence>
<proteinExistence type="predicted"/>
<evidence type="ECO:0000313" key="2">
    <source>
        <dbReference type="EMBL" id="GFC92584.1"/>
    </source>
</evidence>
<dbReference type="EMBL" id="BKCJ011138187">
    <property type="protein sequence ID" value="GFC92547.1"/>
    <property type="molecule type" value="Genomic_DNA"/>
</dbReference>